<protein>
    <submittedName>
        <fullName evidence="1">Uncharacterized protein</fullName>
    </submittedName>
</protein>
<organism evidence="1 2">
    <name type="scientific">Musa balbisiana</name>
    <name type="common">Banana</name>
    <dbReference type="NCBI Taxonomy" id="52838"/>
    <lineage>
        <taxon>Eukaryota</taxon>
        <taxon>Viridiplantae</taxon>
        <taxon>Streptophyta</taxon>
        <taxon>Embryophyta</taxon>
        <taxon>Tracheophyta</taxon>
        <taxon>Spermatophyta</taxon>
        <taxon>Magnoliopsida</taxon>
        <taxon>Liliopsida</taxon>
        <taxon>Zingiberales</taxon>
        <taxon>Musaceae</taxon>
        <taxon>Musa</taxon>
    </lineage>
</organism>
<comment type="caution">
    <text evidence="1">The sequence shown here is derived from an EMBL/GenBank/DDBJ whole genome shotgun (WGS) entry which is preliminary data.</text>
</comment>
<evidence type="ECO:0000313" key="1">
    <source>
        <dbReference type="EMBL" id="THU67884.1"/>
    </source>
</evidence>
<dbReference type="AlphaFoldDB" id="A0A4S8JZP8"/>
<keyword evidence="2" id="KW-1185">Reference proteome</keyword>
<dbReference type="Proteomes" id="UP000317650">
    <property type="component" value="Chromosome 5"/>
</dbReference>
<reference evidence="1 2" key="1">
    <citation type="journal article" date="2019" name="Nat. Plants">
        <title>Genome sequencing of Musa balbisiana reveals subgenome evolution and function divergence in polyploid bananas.</title>
        <authorList>
            <person name="Yao X."/>
        </authorList>
    </citation>
    <scope>NUCLEOTIDE SEQUENCE [LARGE SCALE GENOMIC DNA]</scope>
    <source>
        <strain evidence="2">cv. DH-PKW</strain>
        <tissue evidence="1">Leaves</tissue>
    </source>
</reference>
<proteinExistence type="predicted"/>
<dbReference type="EMBL" id="PYDT01000003">
    <property type="protein sequence ID" value="THU67884.1"/>
    <property type="molecule type" value="Genomic_DNA"/>
</dbReference>
<evidence type="ECO:0000313" key="2">
    <source>
        <dbReference type="Proteomes" id="UP000317650"/>
    </source>
</evidence>
<accession>A0A4S8JZP8</accession>
<name>A0A4S8JZP8_MUSBA</name>
<gene>
    <name evidence="1" type="ORF">C4D60_Mb05t29420</name>
</gene>
<sequence>MLHDYKNRGKLECITQLSYLFVGTAVLIDDLLSSGVLSAASVQPITAEAVDQRLTPQNK</sequence>